<accession>A0A1T5CI70</accession>
<evidence type="ECO:0000313" key="2">
    <source>
        <dbReference type="Proteomes" id="UP000190897"/>
    </source>
</evidence>
<proteinExistence type="predicted"/>
<dbReference type="AlphaFoldDB" id="A0A1T5CI70"/>
<dbReference type="RefSeq" id="WP_170916586.1">
    <property type="nucleotide sequence ID" value="NZ_FUZA01000001.1"/>
</dbReference>
<evidence type="ECO:0000313" key="1">
    <source>
        <dbReference type="EMBL" id="SKB58820.1"/>
    </source>
</evidence>
<gene>
    <name evidence="1" type="ORF">SAMN05660293_01258</name>
</gene>
<dbReference type="EMBL" id="FUZA01000001">
    <property type="protein sequence ID" value="SKB58820.1"/>
    <property type="molecule type" value="Genomic_DNA"/>
</dbReference>
<organism evidence="1 2">
    <name type="scientific">Dyadobacter psychrophilus</name>
    <dbReference type="NCBI Taxonomy" id="651661"/>
    <lineage>
        <taxon>Bacteria</taxon>
        <taxon>Pseudomonadati</taxon>
        <taxon>Bacteroidota</taxon>
        <taxon>Cytophagia</taxon>
        <taxon>Cytophagales</taxon>
        <taxon>Spirosomataceae</taxon>
        <taxon>Dyadobacter</taxon>
    </lineage>
</organism>
<name>A0A1T5CI70_9BACT</name>
<reference evidence="2" key="1">
    <citation type="submission" date="2017-02" db="EMBL/GenBank/DDBJ databases">
        <authorList>
            <person name="Varghese N."/>
            <person name="Submissions S."/>
        </authorList>
    </citation>
    <scope>NUCLEOTIDE SEQUENCE [LARGE SCALE GENOMIC DNA]</scope>
    <source>
        <strain evidence="2">DSM 22270</strain>
    </source>
</reference>
<protein>
    <submittedName>
        <fullName evidence="1">Uncharacterized protein</fullName>
    </submittedName>
</protein>
<sequence>MEKFLPAAKKWLRRVAMAYMLGFANAINQEVKNVDDTFFKTEEVQKEKKG</sequence>
<keyword evidence="2" id="KW-1185">Reference proteome</keyword>
<dbReference type="Proteomes" id="UP000190897">
    <property type="component" value="Unassembled WGS sequence"/>
</dbReference>